<keyword evidence="1" id="KW-0732">Signal</keyword>
<dbReference type="AlphaFoldDB" id="A0A0M2KCI4"/>
<dbReference type="Gene3D" id="3.10.450.50">
    <property type="match status" value="1"/>
</dbReference>
<accession>A0A0M2KCI4</accession>
<sequence>MKKWLLALCIALLALHAGAAEQNSDPQTTSKNFYSWYLSALNKEESPIDEHDPVLNEYVTPQLLQKIYVLIKSPDGMDDDYFLQDQDYSDSWIDHVSVSRFTIDGDTASVYVTLGNDPEDRQLLLVTLHRERGVWKIDDVAKENLHVD</sequence>
<feature type="signal peptide" evidence="1">
    <location>
        <begin position="1"/>
        <end position="19"/>
    </location>
</feature>
<dbReference type="InterPro" id="IPR024289">
    <property type="entry name" value="DUF3828"/>
</dbReference>
<dbReference type="Proteomes" id="UP000033924">
    <property type="component" value="Unassembled WGS sequence"/>
</dbReference>
<dbReference type="EMBL" id="JXNU01000003">
    <property type="protein sequence ID" value="KKF37085.1"/>
    <property type="molecule type" value="Genomic_DNA"/>
</dbReference>
<feature type="domain" description="DUF3828" evidence="2">
    <location>
        <begin position="26"/>
        <end position="142"/>
    </location>
</feature>
<evidence type="ECO:0000313" key="3">
    <source>
        <dbReference type="EMBL" id="KKF37085.1"/>
    </source>
</evidence>
<dbReference type="Pfam" id="PF12883">
    <property type="entry name" value="DUF3828"/>
    <property type="match status" value="1"/>
</dbReference>
<dbReference type="RefSeq" id="WP_020322979.1">
    <property type="nucleotide sequence ID" value="NZ_CP089932.1"/>
</dbReference>
<reference evidence="3 4" key="1">
    <citation type="submission" date="2015-01" db="EMBL/GenBank/DDBJ databases">
        <title>Erwinia tracheiphila.</title>
        <authorList>
            <person name="Shapiro L.R."/>
        </authorList>
    </citation>
    <scope>NUCLEOTIDE SEQUENCE [LARGE SCALE GENOMIC DNA]</scope>
    <source>
        <strain evidence="3 4">BuffGH</strain>
    </source>
</reference>
<feature type="chain" id="PRO_5005636027" evidence="1">
    <location>
        <begin position="20"/>
        <end position="148"/>
    </location>
</feature>
<keyword evidence="4" id="KW-1185">Reference proteome</keyword>
<evidence type="ECO:0000256" key="1">
    <source>
        <dbReference type="SAM" id="SignalP"/>
    </source>
</evidence>
<name>A0A0M2KCI4_9GAMM</name>
<proteinExistence type="predicted"/>
<gene>
    <name evidence="3" type="ORF">SY86_19320</name>
</gene>
<organism evidence="3 4">
    <name type="scientific">Erwinia tracheiphila</name>
    <dbReference type="NCBI Taxonomy" id="65700"/>
    <lineage>
        <taxon>Bacteria</taxon>
        <taxon>Pseudomonadati</taxon>
        <taxon>Pseudomonadota</taxon>
        <taxon>Gammaproteobacteria</taxon>
        <taxon>Enterobacterales</taxon>
        <taxon>Erwiniaceae</taxon>
        <taxon>Erwinia</taxon>
    </lineage>
</organism>
<evidence type="ECO:0000313" key="4">
    <source>
        <dbReference type="Proteomes" id="UP000033924"/>
    </source>
</evidence>
<protein>
    <submittedName>
        <fullName evidence="3">Periplasmic protein</fullName>
    </submittedName>
</protein>
<dbReference type="PATRIC" id="fig|65700.7.peg.4801"/>
<evidence type="ECO:0000259" key="2">
    <source>
        <dbReference type="Pfam" id="PF12883"/>
    </source>
</evidence>
<comment type="caution">
    <text evidence="3">The sequence shown here is derived from an EMBL/GenBank/DDBJ whole genome shotgun (WGS) entry which is preliminary data.</text>
</comment>